<dbReference type="InterPro" id="IPR051491">
    <property type="entry name" value="Recombinase/Transposase-rel"/>
</dbReference>
<dbReference type="GO" id="GO:0003677">
    <property type="term" value="F:DNA binding"/>
    <property type="evidence" value="ECO:0007669"/>
    <property type="project" value="InterPro"/>
</dbReference>
<evidence type="ECO:0000313" key="2">
    <source>
        <dbReference type="EMBL" id="VEP13970.1"/>
    </source>
</evidence>
<feature type="domain" description="Resolvase/invertase-type recombinase catalytic" evidence="1">
    <location>
        <begin position="51"/>
        <end position="143"/>
    </location>
</feature>
<dbReference type="SUPFAM" id="SSF53041">
    <property type="entry name" value="Resolvase-like"/>
    <property type="match status" value="1"/>
</dbReference>
<dbReference type="InterPro" id="IPR006119">
    <property type="entry name" value="Resolv_N"/>
</dbReference>
<dbReference type="AlphaFoldDB" id="A0A563VRH3"/>
<dbReference type="PANTHER" id="PTHR36172:SF1">
    <property type="entry name" value="RESOLVASE-RELATED"/>
    <property type="match status" value="1"/>
</dbReference>
<dbReference type="EMBL" id="CAACVJ010000146">
    <property type="protein sequence ID" value="VEP13970.1"/>
    <property type="molecule type" value="Genomic_DNA"/>
</dbReference>
<dbReference type="PANTHER" id="PTHR36172">
    <property type="match status" value="1"/>
</dbReference>
<reference evidence="2 3" key="1">
    <citation type="submission" date="2019-01" db="EMBL/GenBank/DDBJ databases">
        <authorList>
            <person name="Brito A."/>
        </authorList>
    </citation>
    <scope>NUCLEOTIDE SEQUENCE [LARGE SCALE GENOMIC DNA]</scope>
    <source>
        <strain evidence="2">1</strain>
    </source>
</reference>
<dbReference type="Proteomes" id="UP000320055">
    <property type="component" value="Unassembled WGS sequence"/>
</dbReference>
<gene>
    <name evidence="2" type="ORF">H1P_230034</name>
</gene>
<dbReference type="InterPro" id="IPR036162">
    <property type="entry name" value="Resolvase-like_N_sf"/>
</dbReference>
<proteinExistence type="predicted"/>
<sequence length="149" mass="17178">MKLSSYAKKIGVSYKTAHRWWKAGQISGYQLPTGTIIITEEQNYAREKIACIYARVDTIAEKQQLEKQAIKLEKYVIAKKYQIYKVHQEIASGFSDRRNLLNQVLRDDNYNILIVEDCDKLAANGINYIKILLEKTGKKLEIVNFCLSS</sequence>
<dbReference type="OrthoDB" id="460054at2"/>
<keyword evidence="3" id="KW-1185">Reference proteome</keyword>
<dbReference type="RefSeq" id="WP_144864783.1">
    <property type="nucleotide sequence ID" value="NZ_LR213784.1"/>
</dbReference>
<accession>A0A563VRH3</accession>
<dbReference type="Pfam" id="PF00239">
    <property type="entry name" value="Resolvase"/>
    <property type="match status" value="1"/>
</dbReference>
<protein>
    <submittedName>
        <fullName evidence="2">Resolvase</fullName>
    </submittedName>
</protein>
<organism evidence="2 3">
    <name type="scientific">Hyella patelloides LEGE 07179</name>
    <dbReference type="NCBI Taxonomy" id="945734"/>
    <lineage>
        <taxon>Bacteria</taxon>
        <taxon>Bacillati</taxon>
        <taxon>Cyanobacteriota</taxon>
        <taxon>Cyanophyceae</taxon>
        <taxon>Pleurocapsales</taxon>
        <taxon>Hyellaceae</taxon>
        <taxon>Hyella</taxon>
    </lineage>
</organism>
<evidence type="ECO:0000313" key="3">
    <source>
        <dbReference type="Proteomes" id="UP000320055"/>
    </source>
</evidence>
<name>A0A563VRH3_9CYAN</name>
<evidence type="ECO:0000259" key="1">
    <source>
        <dbReference type="Pfam" id="PF00239"/>
    </source>
</evidence>
<dbReference type="GO" id="GO:0000150">
    <property type="term" value="F:DNA strand exchange activity"/>
    <property type="evidence" value="ECO:0007669"/>
    <property type="project" value="InterPro"/>
</dbReference>
<dbReference type="Gene3D" id="3.40.50.1390">
    <property type="entry name" value="Resolvase, N-terminal catalytic domain"/>
    <property type="match status" value="1"/>
</dbReference>